<dbReference type="RefSeq" id="WP_090547760.1">
    <property type="nucleotide sequence ID" value="NZ_FNSR01000002.1"/>
</dbReference>
<sequence>MTIDIKPFSFPTTVAFVDDSAAFLSNLSLQLDPQLAFRLFSSPAKALQFLNEPSAASDPGAEPLLAPYRDRTEENDAHQVIAMSVDAIRSQVHNAERFESTSVVVVDYDMPELNGVEFCRRIENPSIRKIILTGKADEHVAVKSFNEGLIDRFIRKHDTDAVDALNRAVEDMQNAYFDKACRTILDGLAVSEYGFLKDRALAAHVNGIFDSLGIVEHYLSYQPNGLLMFDSAGTPYLMIIHTDESLRGVREIAVEQRAPADFLAELDSHRSLPYFWRTEGYYPAQCVQWQPYMHPASVFDGERRYVYSIVRKPAGFALDHIVPYDRYLQRLDEEIQAAWRSR</sequence>
<evidence type="ECO:0000259" key="2">
    <source>
        <dbReference type="PROSITE" id="PS50110"/>
    </source>
</evidence>
<evidence type="ECO:0000313" key="3">
    <source>
        <dbReference type="EMBL" id="SEK98630.1"/>
    </source>
</evidence>
<organism evidence="3 4">
    <name type="scientific">Paraburkholderia caballeronis</name>
    <dbReference type="NCBI Taxonomy" id="416943"/>
    <lineage>
        <taxon>Bacteria</taxon>
        <taxon>Pseudomonadati</taxon>
        <taxon>Pseudomonadota</taxon>
        <taxon>Betaproteobacteria</taxon>
        <taxon>Burkholderiales</taxon>
        <taxon>Burkholderiaceae</taxon>
        <taxon>Paraburkholderia</taxon>
    </lineage>
</organism>
<keyword evidence="1" id="KW-0597">Phosphoprotein</keyword>
<dbReference type="PROSITE" id="PS50110">
    <property type="entry name" value="RESPONSE_REGULATORY"/>
    <property type="match status" value="1"/>
</dbReference>
<dbReference type="InterPro" id="IPR001789">
    <property type="entry name" value="Sig_transdc_resp-reg_receiver"/>
</dbReference>
<protein>
    <submittedName>
        <fullName evidence="3">Response regulator receiver domain-containing protein</fullName>
    </submittedName>
</protein>
<name>A0A1H7LI95_9BURK</name>
<feature type="domain" description="Response regulatory" evidence="2">
    <location>
        <begin position="13"/>
        <end position="170"/>
    </location>
</feature>
<gene>
    <name evidence="3" type="ORF">SAMN05192542_104368</name>
</gene>
<dbReference type="Pfam" id="PF00072">
    <property type="entry name" value="Response_reg"/>
    <property type="match status" value="1"/>
</dbReference>
<reference evidence="4" key="1">
    <citation type="submission" date="2016-10" db="EMBL/GenBank/DDBJ databases">
        <authorList>
            <person name="Varghese N."/>
            <person name="Submissions S."/>
        </authorList>
    </citation>
    <scope>NUCLEOTIDE SEQUENCE [LARGE SCALE GENOMIC DNA]</scope>
    <source>
        <strain evidence="4">LMG 26416</strain>
    </source>
</reference>
<dbReference type="GO" id="GO:0000160">
    <property type="term" value="P:phosphorelay signal transduction system"/>
    <property type="evidence" value="ECO:0007669"/>
    <property type="project" value="InterPro"/>
</dbReference>
<keyword evidence="4" id="KW-1185">Reference proteome</keyword>
<dbReference type="EMBL" id="FOAJ01000004">
    <property type="protein sequence ID" value="SEK98630.1"/>
    <property type="molecule type" value="Genomic_DNA"/>
</dbReference>
<dbReference type="SUPFAM" id="SSF52172">
    <property type="entry name" value="CheY-like"/>
    <property type="match status" value="1"/>
</dbReference>
<dbReference type="OrthoDB" id="5697380at2"/>
<dbReference type="Proteomes" id="UP000199120">
    <property type="component" value="Unassembled WGS sequence"/>
</dbReference>
<dbReference type="InterPro" id="IPR011006">
    <property type="entry name" value="CheY-like_superfamily"/>
</dbReference>
<proteinExistence type="predicted"/>
<dbReference type="AlphaFoldDB" id="A0A1H7LI95"/>
<evidence type="ECO:0000313" key="4">
    <source>
        <dbReference type="Proteomes" id="UP000199120"/>
    </source>
</evidence>
<feature type="modified residue" description="4-aspartylphosphate" evidence="1">
    <location>
        <position position="107"/>
    </location>
</feature>
<dbReference type="Gene3D" id="3.40.50.2300">
    <property type="match status" value="1"/>
</dbReference>
<accession>A0A1H7LI95</accession>
<dbReference type="STRING" id="416943.SAMN05445871_3810"/>
<evidence type="ECO:0000256" key="1">
    <source>
        <dbReference type="PROSITE-ProRule" id="PRU00169"/>
    </source>
</evidence>